<dbReference type="InterPro" id="IPR015943">
    <property type="entry name" value="WD40/YVTN_repeat-like_dom_sf"/>
</dbReference>
<evidence type="ECO:0008006" key="3">
    <source>
        <dbReference type="Google" id="ProtNLM"/>
    </source>
</evidence>
<protein>
    <recommendedName>
        <fullName evidence="3">Ycf48-like protein</fullName>
    </recommendedName>
</protein>
<organism evidence="1 2">
    <name type="scientific">Methylacidimicrobium cyclopophantes</name>
    <dbReference type="NCBI Taxonomy" id="1041766"/>
    <lineage>
        <taxon>Bacteria</taxon>
        <taxon>Pseudomonadati</taxon>
        <taxon>Verrucomicrobiota</taxon>
        <taxon>Methylacidimicrobium</taxon>
    </lineage>
</organism>
<name>A0A5E6MFE1_9BACT</name>
<dbReference type="AlphaFoldDB" id="A0A5E6MFE1"/>
<gene>
    <name evidence="1" type="ORF">MAMC_02017</name>
</gene>
<evidence type="ECO:0000313" key="2">
    <source>
        <dbReference type="Proteomes" id="UP000381693"/>
    </source>
</evidence>
<proteinExistence type="predicted"/>
<dbReference type="SUPFAM" id="SSF50939">
    <property type="entry name" value="Sialidases"/>
    <property type="match status" value="1"/>
</dbReference>
<sequence length="375" mass="40679">MSGCLGRRSGLSPRLSDCLPVFAMLAVFASPISSWSQGQWQGEEIAQAGGGDSPIPLQYRIGNTGGTGGGFGQGEIHDHLWDGFFWNRKIGWACGFGGVFRTQDGGWSWTRVKPRGGWYHVQMSGPQEIWLLEGFHGQAKAHLWHSVDDGRSWSELLPGKLLSASDLVCRGNLRAVLCGDFTSFWSLDGGRNWAPLPFYGTIRLAVPGDIRSGAGFVAYVLCAGGPQQPRVPQIFKSTDSGRSWKELVLFHGLAWPQSIFFATSLCGWIGLDDGSLLATSDGGESWEKLPFPERRAIRALWFDSLGRGYAAVENSNLGRLGPALLATLDGGRSWQTVLSGAKNINALFSLGPDRLWAVGSVPGFAPNDLVVFLHR</sequence>
<dbReference type="Gene3D" id="2.130.10.10">
    <property type="entry name" value="YVTN repeat-like/Quinoprotein amine dehydrogenase"/>
    <property type="match status" value="2"/>
</dbReference>
<dbReference type="Proteomes" id="UP000381693">
    <property type="component" value="Unassembled WGS sequence"/>
</dbReference>
<reference evidence="1" key="1">
    <citation type="submission" date="2019-09" db="EMBL/GenBank/DDBJ databases">
        <authorList>
            <person name="Cremers G."/>
        </authorList>
    </citation>
    <scope>NUCLEOTIDE SEQUENCE [LARGE SCALE GENOMIC DNA]</scope>
    <source>
        <strain evidence="1">3B</strain>
    </source>
</reference>
<dbReference type="RefSeq" id="WP_246189650.1">
    <property type="nucleotide sequence ID" value="NZ_CABFUZ020000231.1"/>
</dbReference>
<evidence type="ECO:0000313" key="1">
    <source>
        <dbReference type="EMBL" id="VVM08214.1"/>
    </source>
</evidence>
<keyword evidence="2" id="KW-1185">Reference proteome</keyword>
<dbReference type="SUPFAM" id="SSF110296">
    <property type="entry name" value="Oligoxyloglucan reducing end-specific cellobiohydrolase"/>
    <property type="match status" value="1"/>
</dbReference>
<comment type="caution">
    <text evidence="1">The sequence shown here is derived from an EMBL/GenBank/DDBJ whole genome shotgun (WGS) entry which is preliminary data.</text>
</comment>
<dbReference type="InterPro" id="IPR036278">
    <property type="entry name" value="Sialidase_sf"/>
</dbReference>
<dbReference type="EMBL" id="CABFUZ020000231">
    <property type="protein sequence ID" value="VVM08214.1"/>
    <property type="molecule type" value="Genomic_DNA"/>
</dbReference>
<accession>A0A5E6MFE1</accession>
<dbReference type="CDD" id="cd15482">
    <property type="entry name" value="Sialidase_non-viral"/>
    <property type="match status" value="1"/>
</dbReference>